<reference evidence="5" key="1">
    <citation type="submission" date="2022-10" db="EMBL/GenBank/DDBJ databases">
        <title>Encephalitozoon hellem ATCC 50604 Complete Genome.</title>
        <authorList>
            <person name="Mascarenhas dos Santos A.C."/>
            <person name="Julian A.T."/>
            <person name="Pombert J.-F."/>
        </authorList>
    </citation>
    <scope>NUCLEOTIDE SEQUENCE</scope>
    <source>
        <strain evidence="5">ATCC 50604</strain>
    </source>
</reference>
<dbReference type="OrthoDB" id="2189774at2759"/>
<feature type="domain" description="Mediator complex subunit 15 KIX" evidence="4">
    <location>
        <begin position="2"/>
        <end position="74"/>
    </location>
</feature>
<dbReference type="InterPro" id="IPR036546">
    <property type="entry name" value="MED15_KIX"/>
</dbReference>
<keyword evidence="2" id="KW-0539">Nucleus</keyword>
<reference evidence="6 8" key="2">
    <citation type="submission" date="2023-02" db="EMBL/GenBank/DDBJ databases">
        <title>Encephalitozoon hellem ATCC 50451 complete genome.</title>
        <authorList>
            <person name="Mascarenhas dos Santos A.C."/>
            <person name="Julian A.T."/>
            <person name="Pombert J.-F."/>
        </authorList>
    </citation>
    <scope>NUCLEOTIDE SEQUENCE [LARGE SCALE GENOMIC DNA]</scope>
    <source>
        <strain evidence="6 8">ATCC 50451</strain>
    </source>
</reference>
<proteinExistence type="predicted"/>
<feature type="compositionally biased region" description="Basic and acidic residues" evidence="3">
    <location>
        <begin position="493"/>
        <end position="519"/>
    </location>
</feature>
<keyword evidence="8" id="KW-1185">Reference proteome</keyword>
<organism evidence="5 7">
    <name type="scientific">Encephalitozoon hellem</name>
    <name type="common">Microsporidian parasite</name>
    <dbReference type="NCBI Taxonomy" id="27973"/>
    <lineage>
        <taxon>Eukaryota</taxon>
        <taxon>Fungi</taxon>
        <taxon>Fungi incertae sedis</taxon>
        <taxon>Microsporidia</taxon>
        <taxon>Unikaryonidae</taxon>
        <taxon>Encephalitozoon</taxon>
    </lineage>
</organism>
<dbReference type="Proteomes" id="UP001059546">
    <property type="component" value="Chromosome VII"/>
</dbReference>
<dbReference type="Proteomes" id="UP001217963">
    <property type="component" value="Chromosome VII"/>
</dbReference>
<protein>
    <recommendedName>
        <fullName evidence="4">Mediator complex subunit 15 KIX domain-containing protein</fullName>
    </recommendedName>
</protein>
<dbReference type="AlphaFoldDB" id="A0A9Q9F8N1"/>
<name>A0A9Q9F8N1_ENCHE</name>
<feature type="compositionally biased region" description="Polar residues" evidence="3">
    <location>
        <begin position="576"/>
        <end position="586"/>
    </location>
</feature>
<dbReference type="EMBL" id="CP119068">
    <property type="protein sequence ID" value="WEL39119.1"/>
    <property type="molecule type" value="Genomic_DNA"/>
</dbReference>
<evidence type="ECO:0000313" key="6">
    <source>
        <dbReference type="EMBL" id="WEL39119.1"/>
    </source>
</evidence>
<gene>
    <name evidence="5" type="ORF">GPU96_07g14070</name>
    <name evidence="6" type="ORF">PFJ87_07g02020</name>
</gene>
<dbReference type="EMBL" id="CP075153">
    <property type="protein sequence ID" value="UTX43643.1"/>
    <property type="molecule type" value="Genomic_DNA"/>
</dbReference>
<dbReference type="GO" id="GO:0005634">
    <property type="term" value="C:nucleus"/>
    <property type="evidence" value="ECO:0007669"/>
    <property type="project" value="UniProtKB-SubCell"/>
</dbReference>
<dbReference type="InterPro" id="IPR036529">
    <property type="entry name" value="KIX_dom_sf"/>
</dbReference>
<evidence type="ECO:0000259" key="4">
    <source>
        <dbReference type="Pfam" id="PF16987"/>
    </source>
</evidence>
<feature type="region of interest" description="Disordered" evidence="3">
    <location>
        <begin position="480"/>
        <end position="540"/>
    </location>
</feature>
<evidence type="ECO:0000256" key="2">
    <source>
        <dbReference type="ARBA" id="ARBA00023242"/>
    </source>
</evidence>
<evidence type="ECO:0000313" key="8">
    <source>
        <dbReference type="Proteomes" id="UP001217963"/>
    </source>
</evidence>
<evidence type="ECO:0000313" key="5">
    <source>
        <dbReference type="EMBL" id="UTX43643.1"/>
    </source>
</evidence>
<evidence type="ECO:0000256" key="1">
    <source>
        <dbReference type="ARBA" id="ARBA00004123"/>
    </source>
</evidence>
<evidence type="ECO:0000256" key="3">
    <source>
        <dbReference type="SAM" id="MobiDB-lite"/>
    </source>
</evidence>
<sequence length="785" mass="89282">MLSQEERKQMILKLFIALKESNIFPGYTPVQIKEAAIRAEQRIYEESSSKEEYLRGMGERFRRIERVVSNRNKNDGRGKNMQEQAMAYMYTKPQAAKGQEFVNASGETQTSRQDYTYGNGRFERGERRLSEQLFTENKQLFGKQDGFAPPEIIGITRNHGLEESDNIARFNDRDMESSTRGRSNSCNIQGSLHDSMGHAISGEGFSNSPGNPIFFRRPQAEAGSYSFVNRKDFQNIPGQRNFYMQREGNHQGMPSQSYGYANQGFNPEFSRFDYGGGNPNVRHKDEALSKSTIDMNFGEIQQSKLPGGGVFNGRGFTHLQYPQQFGRVSSPTYQNPGNMNAFPFSGKPVYGNQGTFGPSNHSIPSHKHPSRMINGQGYHLPSTSDTIGGFSHQNPPGRPVNMFSIPPQNRNSPSAEWMINSPTFDRHYPNSGQGAVKPPPIFFNQQVQHQPYFHGARNPGHLGPGIDRKEVFSVPENPNQWMFNSPGENPRIPYDEFLRRNKDPKKNTEYLSSSKKEEGNFSVDAGGYKPNSPSSWSPGGFRNFFPEDSLPCSSDPPRLQKRADNSLWFKEDTRYNINSEPIPSDNSTEKVRDSYSMHEKGEGTEYNNTTSTQHHPGQKETLQDRRGTIDQEQPFVFPGEVCSFFREHEMERIYLDYQELSNLKSRLSEAINVIAKSQKIHNAFKEAFPGSELLQKYEAIKNLLEKQEEYLKYDAYFLKPRSVDGFIDQIKSLTVDMSHDLKLNTTDTGDVNYGECLMNAVKAFSERKKKEEAFGLNVVDKDAYE</sequence>
<feature type="compositionally biased region" description="Polar residues" evidence="3">
    <location>
        <begin position="180"/>
        <end position="192"/>
    </location>
</feature>
<feature type="compositionally biased region" description="Basic and acidic residues" evidence="3">
    <location>
        <begin position="587"/>
        <end position="603"/>
    </location>
</feature>
<evidence type="ECO:0000313" key="7">
    <source>
        <dbReference type="Proteomes" id="UP001059546"/>
    </source>
</evidence>
<dbReference type="GO" id="GO:0006355">
    <property type="term" value="P:regulation of DNA-templated transcription"/>
    <property type="evidence" value="ECO:0007669"/>
    <property type="project" value="InterPro"/>
</dbReference>
<dbReference type="GO" id="GO:0003712">
    <property type="term" value="F:transcription coregulator activity"/>
    <property type="evidence" value="ECO:0007669"/>
    <property type="project" value="InterPro"/>
</dbReference>
<feature type="compositionally biased region" description="Polar residues" evidence="3">
    <location>
        <begin position="605"/>
        <end position="615"/>
    </location>
</feature>
<accession>A0A9Q9F8N1</accession>
<feature type="region of interest" description="Disordered" evidence="3">
    <location>
        <begin position="172"/>
        <end position="205"/>
    </location>
</feature>
<dbReference type="Gene3D" id="1.10.246.20">
    <property type="entry name" value="Coactivator CBP, KIX domain"/>
    <property type="match status" value="1"/>
</dbReference>
<feature type="region of interest" description="Disordered" evidence="3">
    <location>
        <begin position="576"/>
        <end position="623"/>
    </location>
</feature>
<comment type="subcellular location">
    <subcellularLocation>
        <location evidence="1">Nucleus</location>
    </subcellularLocation>
</comment>
<dbReference type="Pfam" id="PF16987">
    <property type="entry name" value="KIX_2"/>
    <property type="match status" value="1"/>
</dbReference>